<feature type="transmembrane region" description="Helical" evidence="1">
    <location>
        <begin position="26"/>
        <end position="47"/>
    </location>
</feature>
<name>A0A420HWD5_9PEZI</name>
<gene>
    <name evidence="2" type="ORF">OnM2_039071</name>
</gene>
<comment type="caution">
    <text evidence="2">The sequence shown here is derived from an EMBL/GenBank/DDBJ whole genome shotgun (WGS) entry which is preliminary data.</text>
</comment>
<dbReference type="STRING" id="212602.A0A420HWD5"/>
<dbReference type="Proteomes" id="UP000286134">
    <property type="component" value="Unassembled WGS sequence"/>
</dbReference>
<protein>
    <submittedName>
        <fullName evidence="2">NADH-ubiquinone oxidoreductase 9.5 kDa subunit</fullName>
    </submittedName>
</protein>
<sequence length="79" mass="8917">MASILRPRFFSQPLKFFHWASIEKPAIFWSCVIGSLGPVSIIVVPPIRRLLGDNQRPPIPLTYPIPSGPRKSLEGYDDE</sequence>
<dbReference type="InterPro" id="IPR039961">
    <property type="entry name" value="Nuo9.5"/>
</dbReference>
<dbReference type="EMBL" id="MCFK01003954">
    <property type="protein sequence ID" value="RKF61716.1"/>
    <property type="molecule type" value="Genomic_DNA"/>
</dbReference>
<evidence type="ECO:0000313" key="3">
    <source>
        <dbReference type="Proteomes" id="UP000286134"/>
    </source>
</evidence>
<organism evidence="2 3">
    <name type="scientific">Erysiphe neolycopersici</name>
    <dbReference type="NCBI Taxonomy" id="212602"/>
    <lineage>
        <taxon>Eukaryota</taxon>
        <taxon>Fungi</taxon>
        <taxon>Dikarya</taxon>
        <taxon>Ascomycota</taxon>
        <taxon>Pezizomycotina</taxon>
        <taxon>Leotiomycetes</taxon>
        <taxon>Erysiphales</taxon>
        <taxon>Erysiphaceae</taxon>
        <taxon>Erysiphe</taxon>
    </lineage>
</organism>
<evidence type="ECO:0000256" key="1">
    <source>
        <dbReference type="SAM" id="Phobius"/>
    </source>
</evidence>
<keyword evidence="1" id="KW-1133">Transmembrane helix</keyword>
<dbReference type="AlphaFoldDB" id="A0A420HWD5"/>
<accession>A0A420HWD5</accession>
<keyword evidence="2" id="KW-0830">Ubiquinone</keyword>
<dbReference type="PANTHER" id="PTHR38488:SF1">
    <property type="entry name" value="OXIDOREDUCTASE 9.5 KDA SUBUNIT, PUTATIVE (AFU_ORTHOLOGUE AFUA_5G08980)-RELATED"/>
    <property type="match status" value="1"/>
</dbReference>
<dbReference type="PANTHER" id="PTHR38488">
    <property type="entry name" value="OXIDOREDUCTASE 9.5 KDA SUBUNIT, PUTATIVE (AFU_ORTHOLOGUE AFUA_5G08980)-RELATED"/>
    <property type="match status" value="1"/>
</dbReference>
<reference evidence="2 3" key="1">
    <citation type="journal article" date="2018" name="BMC Genomics">
        <title>Comparative genome analyses reveal sequence features reflecting distinct modes of host-adaptation between dicot and monocot powdery mildew.</title>
        <authorList>
            <person name="Wu Y."/>
            <person name="Ma X."/>
            <person name="Pan Z."/>
            <person name="Kale S.D."/>
            <person name="Song Y."/>
            <person name="King H."/>
            <person name="Zhang Q."/>
            <person name="Presley C."/>
            <person name="Deng X."/>
            <person name="Wei C.I."/>
            <person name="Xiao S."/>
        </authorList>
    </citation>
    <scope>NUCLEOTIDE SEQUENCE [LARGE SCALE GENOMIC DNA]</scope>
    <source>
        <strain evidence="2">UMSG2</strain>
    </source>
</reference>
<keyword evidence="1" id="KW-0472">Membrane</keyword>
<dbReference type="OrthoDB" id="2093409at2759"/>
<proteinExistence type="predicted"/>
<evidence type="ECO:0000313" key="2">
    <source>
        <dbReference type="EMBL" id="RKF61716.1"/>
    </source>
</evidence>
<keyword evidence="3" id="KW-1185">Reference proteome</keyword>
<keyword evidence="1" id="KW-0812">Transmembrane</keyword>
<dbReference type="CDD" id="cd22903">
    <property type="entry name" value="NI9M"/>
    <property type="match status" value="1"/>
</dbReference>